<keyword evidence="1" id="KW-0472">Membrane</keyword>
<keyword evidence="5" id="KW-1185">Reference proteome</keyword>
<dbReference type="Proteomes" id="UP000345527">
    <property type="component" value="Unassembled WGS sequence"/>
</dbReference>
<proteinExistence type="predicted"/>
<reference evidence="4 5" key="1">
    <citation type="journal article" date="2019" name="Syst. Appl. Microbiol.">
        <title>Characterization of Bifidobacterium species in feaces of the Egyptian fruit bat: Description of B. vespertilionis sp. nov. and B. rousetti sp. nov.</title>
        <authorList>
            <person name="Modesto M."/>
            <person name="Satti M."/>
            <person name="Watanabe K."/>
            <person name="Puglisi E."/>
            <person name="Morelli L."/>
            <person name="Huang C.-H."/>
            <person name="Liou J.-S."/>
            <person name="Miyashita M."/>
            <person name="Tamura T."/>
            <person name="Saito S."/>
            <person name="Mori K."/>
            <person name="Huang L."/>
            <person name="Sciavilla P."/>
            <person name="Sandri C."/>
            <person name="Spiezio C."/>
            <person name="Vitali F."/>
            <person name="Cavalieri D."/>
            <person name="Perpetuini G."/>
            <person name="Tofalo R."/>
            <person name="Bonetti A."/>
            <person name="Arita M."/>
            <person name="Mattarelli P."/>
        </authorList>
    </citation>
    <scope>NUCLEOTIDE SEQUENCE [LARGE SCALE GENOMIC DNA]</scope>
    <source>
        <strain evidence="2 5">RST16</strain>
        <strain evidence="3 4">RST8</strain>
    </source>
</reference>
<evidence type="ECO:0008006" key="6">
    <source>
        <dbReference type="Google" id="ProtNLM"/>
    </source>
</evidence>
<dbReference type="EMBL" id="RZOA01000004">
    <property type="protein sequence ID" value="KAA8824112.1"/>
    <property type="molecule type" value="Genomic_DNA"/>
</dbReference>
<organism evidence="3 4">
    <name type="scientific">Bifidobacterium vespertilionis</name>
    <dbReference type="NCBI Taxonomy" id="2562524"/>
    <lineage>
        <taxon>Bacteria</taxon>
        <taxon>Bacillati</taxon>
        <taxon>Actinomycetota</taxon>
        <taxon>Actinomycetes</taxon>
        <taxon>Bifidobacteriales</taxon>
        <taxon>Bifidobacteriaceae</taxon>
        <taxon>Bifidobacterium</taxon>
    </lineage>
</organism>
<keyword evidence="1" id="KW-0812">Transmembrane</keyword>
<feature type="transmembrane region" description="Helical" evidence="1">
    <location>
        <begin position="44"/>
        <end position="62"/>
    </location>
</feature>
<protein>
    <recommendedName>
        <fullName evidence="6">Transporter</fullName>
    </recommendedName>
</protein>
<name>A0A5J5E0N5_9BIFI</name>
<evidence type="ECO:0000313" key="4">
    <source>
        <dbReference type="Proteomes" id="UP000345527"/>
    </source>
</evidence>
<comment type="caution">
    <text evidence="3">The sequence shown here is derived from an EMBL/GenBank/DDBJ whole genome shotgun (WGS) entry which is preliminary data.</text>
</comment>
<dbReference type="OrthoDB" id="9789229at2"/>
<accession>A0A5J5E0N5</accession>
<dbReference type="AlphaFoldDB" id="A0A5J5E0N5"/>
<dbReference type="EMBL" id="RZNZ01000001">
    <property type="protein sequence ID" value="KAA8822603.1"/>
    <property type="molecule type" value="Genomic_DNA"/>
</dbReference>
<keyword evidence="1" id="KW-1133">Transmembrane helix</keyword>
<feature type="transmembrane region" description="Helical" evidence="1">
    <location>
        <begin position="111"/>
        <end position="130"/>
    </location>
</feature>
<dbReference type="InterPro" id="IPR010540">
    <property type="entry name" value="CmpB_TMEM229"/>
</dbReference>
<dbReference type="Pfam" id="PF06541">
    <property type="entry name" value="ABC_trans_CmpB"/>
    <property type="match status" value="1"/>
</dbReference>
<gene>
    <name evidence="3" type="ORF">EM848_03000</name>
    <name evidence="2" type="ORF">EMO90_01035</name>
</gene>
<dbReference type="Proteomes" id="UP000374630">
    <property type="component" value="Unassembled WGS sequence"/>
</dbReference>
<evidence type="ECO:0000313" key="5">
    <source>
        <dbReference type="Proteomes" id="UP000374630"/>
    </source>
</evidence>
<evidence type="ECO:0000256" key="1">
    <source>
        <dbReference type="SAM" id="Phobius"/>
    </source>
</evidence>
<feature type="transmembrane region" description="Helical" evidence="1">
    <location>
        <begin position="68"/>
        <end position="90"/>
    </location>
</feature>
<feature type="transmembrane region" description="Helical" evidence="1">
    <location>
        <begin position="150"/>
        <end position="171"/>
    </location>
</feature>
<feature type="transmembrane region" description="Helical" evidence="1">
    <location>
        <begin position="12"/>
        <end position="32"/>
    </location>
</feature>
<evidence type="ECO:0000313" key="2">
    <source>
        <dbReference type="EMBL" id="KAA8822603.1"/>
    </source>
</evidence>
<sequence>MVALAIIERYFIYWLAYAFVGWAWETGLSVVLRHRFEDRGVLNGPLCPIYGFGALLVVTMLGDVANPIALFLSCGVIACTLEYLSSWAIEVLFHVRLWDYAGKPFNINGRVYLNGFLAFGAGATAVVMVVQPWLEGIVDSWPPIALDLTASLLFAVTVVDAAITVAGLASFDTRLARVAEELKALRLEQIRDIDANIARTDARWERRMTGMRDDVEAIAEEAHERIRGTLSWQQRRLIRIFPSLTSSRDAGLAERIRTLLSRRR</sequence>
<evidence type="ECO:0000313" key="3">
    <source>
        <dbReference type="EMBL" id="KAA8824112.1"/>
    </source>
</evidence>